<accession>A0ACB6QUF7</accession>
<evidence type="ECO:0000313" key="1">
    <source>
        <dbReference type="EMBL" id="KAF2470649.1"/>
    </source>
</evidence>
<keyword evidence="2" id="KW-1185">Reference proteome</keyword>
<name>A0ACB6QUF7_9PLEO</name>
<proteinExistence type="predicted"/>
<dbReference type="Proteomes" id="UP000799755">
    <property type="component" value="Unassembled WGS sequence"/>
</dbReference>
<sequence>MRFDSLTALVAASSALLGVSAGPLVAKRQGTTSASSGAPTAGLVVSTMSNNKPTTFEVVAPLPTKSGSAQSSGDSSAVATATDSEVASATSAAPTRTGTPLPPSHDFPSCHSTDAKPFCLPNNASTLYVDSTYYATWNPDVLPINSTVTVKIQFINNSLQEVWSSAETENSWGFVSVTMKKEWMQGYDAYNLTFYAISFEANNPLKKSIPYKGPTVLLTNKPPSHYQPPQRTKTPNKLGLMIGLPVSLGFVVVVVIGLFVGMRKHRTIGLGNIMGRRNKGYGVGKSRRQRMGLGKTGAIRLDNREEHPRSQYHDAPAHTRGDSLGSLVSDDGIRPAPRGNQFRDELQRQKTGR</sequence>
<organism evidence="1 2">
    <name type="scientific">Lindgomyces ingoldianus</name>
    <dbReference type="NCBI Taxonomy" id="673940"/>
    <lineage>
        <taxon>Eukaryota</taxon>
        <taxon>Fungi</taxon>
        <taxon>Dikarya</taxon>
        <taxon>Ascomycota</taxon>
        <taxon>Pezizomycotina</taxon>
        <taxon>Dothideomycetes</taxon>
        <taxon>Pleosporomycetidae</taxon>
        <taxon>Pleosporales</taxon>
        <taxon>Lindgomycetaceae</taxon>
        <taxon>Lindgomyces</taxon>
    </lineage>
</organism>
<protein>
    <submittedName>
        <fullName evidence="1">Uncharacterized protein</fullName>
    </submittedName>
</protein>
<evidence type="ECO:0000313" key="2">
    <source>
        <dbReference type="Proteomes" id="UP000799755"/>
    </source>
</evidence>
<gene>
    <name evidence="1" type="ORF">BDR25DRAFT_342938</name>
</gene>
<reference evidence="1" key="1">
    <citation type="journal article" date="2020" name="Stud. Mycol.">
        <title>101 Dothideomycetes genomes: a test case for predicting lifestyles and emergence of pathogens.</title>
        <authorList>
            <person name="Haridas S."/>
            <person name="Albert R."/>
            <person name="Binder M."/>
            <person name="Bloem J."/>
            <person name="Labutti K."/>
            <person name="Salamov A."/>
            <person name="Andreopoulos B."/>
            <person name="Baker S."/>
            <person name="Barry K."/>
            <person name="Bills G."/>
            <person name="Bluhm B."/>
            <person name="Cannon C."/>
            <person name="Castanera R."/>
            <person name="Culley D."/>
            <person name="Daum C."/>
            <person name="Ezra D."/>
            <person name="Gonzalez J."/>
            <person name="Henrissat B."/>
            <person name="Kuo A."/>
            <person name="Liang C."/>
            <person name="Lipzen A."/>
            <person name="Lutzoni F."/>
            <person name="Magnuson J."/>
            <person name="Mondo S."/>
            <person name="Nolan M."/>
            <person name="Ohm R."/>
            <person name="Pangilinan J."/>
            <person name="Park H.-J."/>
            <person name="Ramirez L."/>
            <person name="Alfaro M."/>
            <person name="Sun H."/>
            <person name="Tritt A."/>
            <person name="Yoshinaga Y."/>
            <person name="Zwiers L.-H."/>
            <person name="Turgeon B."/>
            <person name="Goodwin S."/>
            <person name="Spatafora J."/>
            <person name="Crous P."/>
            <person name="Grigoriev I."/>
        </authorList>
    </citation>
    <scope>NUCLEOTIDE SEQUENCE</scope>
    <source>
        <strain evidence="1">ATCC 200398</strain>
    </source>
</reference>
<comment type="caution">
    <text evidence="1">The sequence shown here is derived from an EMBL/GenBank/DDBJ whole genome shotgun (WGS) entry which is preliminary data.</text>
</comment>
<dbReference type="EMBL" id="MU003507">
    <property type="protein sequence ID" value="KAF2470649.1"/>
    <property type="molecule type" value="Genomic_DNA"/>
</dbReference>